<accession>A0A3D9SYD7</accession>
<keyword evidence="2" id="KW-0489">Methyltransferase</keyword>
<comment type="caution">
    <text evidence="2">The sequence shown here is derived from an EMBL/GenBank/DDBJ whole genome shotgun (WGS) entry which is preliminary data.</text>
</comment>
<evidence type="ECO:0000256" key="1">
    <source>
        <dbReference type="SAM" id="MobiDB-lite"/>
    </source>
</evidence>
<dbReference type="AlphaFoldDB" id="A0A3D9SYD7"/>
<dbReference type="Gene3D" id="3.40.50.150">
    <property type="entry name" value="Vaccinia Virus protein VP39"/>
    <property type="match status" value="1"/>
</dbReference>
<dbReference type="InterPro" id="IPR006764">
    <property type="entry name" value="SAM_dep_MeTrfase_SAV2177_type"/>
</dbReference>
<dbReference type="RefSeq" id="WP_116025721.1">
    <property type="nucleotide sequence ID" value="NZ_QTTT01000001.1"/>
</dbReference>
<dbReference type="PIRSF" id="PIRSF017393">
    <property type="entry name" value="MTase_SAV2177"/>
    <property type="match status" value="1"/>
</dbReference>
<gene>
    <name evidence="2" type="ORF">DFJ69_6140</name>
</gene>
<keyword evidence="2" id="KW-0808">Transferase</keyword>
<feature type="region of interest" description="Disordered" evidence="1">
    <location>
        <begin position="1"/>
        <end position="41"/>
    </location>
</feature>
<name>A0A3D9SYD7_9ACTN</name>
<evidence type="ECO:0000313" key="2">
    <source>
        <dbReference type="EMBL" id="REF00588.1"/>
    </source>
</evidence>
<dbReference type="SUPFAM" id="SSF53335">
    <property type="entry name" value="S-adenosyl-L-methionine-dependent methyltransferases"/>
    <property type="match status" value="1"/>
</dbReference>
<dbReference type="OrthoDB" id="3216820at2"/>
<dbReference type="GO" id="GO:0032259">
    <property type="term" value="P:methylation"/>
    <property type="evidence" value="ECO:0007669"/>
    <property type="project" value="UniProtKB-KW"/>
</dbReference>
<reference evidence="2 3" key="1">
    <citation type="submission" date="2018-08" db="EMBL/GenBank/DDBJ databases">
        <title>Sequencing the genomes of 1000 actinobacteria strains.</title>
        <authorList>
            <person name="Klenk H.-P."/>
        </authorList>
    </citation>
    <scope>NUCLEOTIDE SEQUENCE [LARGE SCALE GENOMIC DNA]</scope>
    <source>
        <strain evidence="2 3">DSM 43927</strain>
    </source>
</reference>
<evidence type="ECO:0000313" key="3">
    <source>
        <dbReference type="Proteomes" id="UP000256661"/>
    </source>
</evidence>
<organism evidence="2 3">
    <name type="scientific">Thermomonospora umbrina</name>
    <dbReference type="NCBI Taxonomy" id="111806"/>
    <lineage>
        <taxon>Bacteria</taxon>
        <taxon>Bacillati</taxon>
        <taxon>Actinomycetota</taxon>
        <taxon>Actinomycetes</taxon>
        <taxon>Streptosporangiales</taxon>
        <taxon>Thermomonosporaceae</taxon>
        <taxon>Thermomonospora</taxon>
    </lineage>
</organism>
<dbReference type="EMBL" id="QTTT01000001">
    <property type="protein sequence ID" value="REF00588.1"/>
    <property type="molecule type" value="Genomic_DNA"/>
</dbReference>
<protein>
    <submittedName>
        <fullName evidence="2">S-adenosyl methyltransferase</fullName>
    </submittedName>
</protein>
<sequence>MPNHVDDASGSGRVATDAPAPGEDEATSSPDPPPDPFLKDDCLDTTRPNRARVWDHWSGGKDTYPVDRDAGDAFLAAYPQIGDIARVSRAFRCRVVRFLAAECGVRQFVDIDPGLPLGDHTQEVAQRVEPSCRTVYADGDALVMAHARALLTSDPGGVCGYVHADITRPDLILAGAAEPLDLDQPVAVLLINVLGHVPDFGQALAAIRHLTKALAPGSFLAVSDLTDTSPELVEATGRLNEQTTTPYTLRSPDQIAGLLEGLEPVEPGMVTTSRWRPEPGPWDPPDPVDAWCGLGRTHGGAAHDSSAI</sequence>
<dbReference type="Proteomes" id="UP000256661">
    <property type="component" value="Unassembled WGS sequence"/>
</dbReference>
<proteinExistence type="predicted"/>
<dbReference type="Pfam" id="PF04672">
    <property type="entry name" value="Methyltransf_19"/>
    <property type="match status" value="1"/>
</dbReference>
<keyword evidence="3" id="KW-1185">Reference proteome</keyword>
<dbReference type="GO" id="GO:0008168">
    <property type="term" value="F:methyltransferase activity"/>
    <property type="evidence" value="ECO:0007669"/>
    <property type="project" value="UniProtKB-KW"/>
</dbReference>
<dbReference type="InterPro" id="IPR029063">
    <property type="entry name" value="SAM-dependent_MTases_sf"/>
</dbReference>